<dbReference type="Gene3D" id="3.40.50.2000">
    <property type="entry name" value="Glycogen Phosphorylase B"/>
    <property type="match status" value="1"/>
</dbReference>
<evidence type="ECO:0000256" key="1">
    <source>
        <dbReference type="RuleBase" id="RU003513"/>
    </source>
</evidence>
<gene>
    <name evidence="3" type="ORF">FZC74_02225</name>
</gene>
<evidence type="ECO:0000313" key="4">
    <source>
        <dbReference type="Proteomes" id="UP000323393"/>
    </source>
</evidence>
<proteinExistence type="inferred from homology"/>
<protein>
    <submittedName>
        <fullName evidence="3">UDP-N-acetyl glucosamine 2-epimerase</fullName>
    </submittedName>
</protein>
<accession>A0AA95B7D7</accession>
<dbReference type="Proteomes" id="UP000323393">
    <property type="component" value="Unassembled WGS sequence"/>
</dbReference>
<dbReference type="Pfam" id="PF02350">
    <property type="entry name" value="Epimerase_2"/>
    <property type="match status" value="1"/>
</dbReference>
<keyword evidence="1" id="KW-0413">Isomerase</keyword>
<comment type="similarity">
    <text evidence="1">Belongs to the UDP-N-acetylglucosamine 2-epimerase family.</text>
</comment>
<dbReference type="SUPFAM" id="SSF53756">
    <property type="entry name" value="UDP-Glycosyltransferase/glycogen phosphorylase"/>
    <property type="match status" value="1"/>
</dbReference>
<dbReference type="InterPro" id="IPR003331">
    <property type="entry name" value="UDP_GlcNAc_Epimerase_2_dom"/>
</dbReference>
<dbReference type="PANTHER" id="PTHR43174:SF1">
    <property type="entry name" value="UDP-N-ACETYLGLUCOSAMINE 2-EPIMERASE"/>
    <property type="match status" value="1"/>
</dbReference>
<comment type="caution">
    <text evidence="3">The sequence shown here is derived from an EMBL/GenBank/DDBJ whole genome shotgun (WGS) entry which is preliminary data.</text>
</comment>
<dbReference type="GO" id="GO:0016853">
    <property type="term" value="F:isomerase activity"/>
    <property type="evidence" value="ECO:0007669"/>
    <property type="project" value="UniProtKB-KW"/>
</dbReference>
<dbReference type="EMBL" id="VTEU01000001">
    <property type="protein sequence ID" value="TYS61113.1"/>
    <property type="molecule type" value="Genomic_DNA"/>
</dbReference>
<sequence length="169" mass="18883">MKKEGINSGIHVVGQSIVDAVNFISTGMSPNILDKHILQSKSYLFVTCHRQENTDSIVRLNGIIDALLHLATQTPHKVVFALHPRTKKTLISRNLLGNQINHPNIIVLDSPPNFHETIHLQQHASIVLTDSDGLQEESCILGTSCITLRENTERPETVTWDTLRIIELV</sequence>
<evidence type="ECO:0000313" key="3">
    <source>
        <dbReference type="EMBL" id="TYS61113.1"/>
    </source>
</evidence>
<organism evidence="3 4">
    <name type="scientific">Sutcliffiella horikoshii</name>
    <dbReference type="NCBI Taxonomy" id="79883"/>
    <lineage>
        <taxon>Bacteria</taxon>
        <taxon>Bacillati</taxon>
        <taxon>Bacillota</taxon>
        <taxon>Bacilli</taxon>
        <taxon>Bacillales</taxon>
        <taxon>Bacillaceae</taxon>
        <taxon>Sutcliffiella</taxon>
    </lineage>
</organism>
<name>A0AA95B7D7_9BACI</name>
<dbReference type="InterPro" id="IPR029767">
    <property type="entry name" value="WecB-like"/>
</dbReference>
<feature type="domain" description="UDP-N-acetylglucosamine 2-epimerase" evidence="2">
    <location>
        <begin position="3"/>
        <end position="165"/>
    </location>
</feature>
<reference evidence="3 4" key="1">
    <citation type="submission" date="2019-08" db="EMBL/GenBank/DDBJ databases">
        <title>Bacillus genomes from the desert of Cuatro Cienegas, Coahuila.</title>
        <authorList>
            <person name="Olmedo-Alvarez G."/>
        </authorList>
    </citation>
    <scope>NUCLEOTIDE SEQUENCE [LARGE SCALE GENOMIC DNA]</scope>
    <source>
        <strain evidence="3 4">CH88_3T</strain>
    </source>
</reference>
<dbReference type="AlphaFoldDB" id="A0AA95B7D7"/>
<dbReference type="PANTHER" id="PTHR43174">
    <property type="entry name" value="UDP-N-ACETYLGLUCOSAMINE 2-EPIMERASE"/>
    <property type="match status" value="1"/>
</dbReference>
<evidence type="ECO:0000259" key="2">
    <source>
        <dbReference type="Pfam" id="PF02350"/>
    </source>
</evidence>